<protein>
    <submittedName>
        <fullName evidence="1">Uncharacterized protein</fullName>
    </submittedName>
</protein>
<reference evidence="1 2" key="1">
    <citation type="submission" date="2021-06" db="EMBL/GenBank/DDBJ databases">
        <authorList>
            <person name="Palmer J.M."/>
        </authorList>
    </citation>
    <scope>NUCLEOTIDE SEQUENCE [LARGE SCALE GENOMIC DNA]</scope>
    <source>
        <strain evidence="1 2">GA_2019</strain>
        <tissue evidence="1">Muscle</tissue>
    </source>
</reference>
<accession>A0ABV0PCS3</accession>
<gene>
    <name evidence="1" type="ORF">GOODEAATRI_009646</name>
</gene>
<keyword evidence="2" id="KW-1185">Reference proteome</keyword>
<evidence type="ECO:0000313" key="1">
    <source>
        <dbReference type="EMBL" id="MEQ2181262.1"/>
    </source>
</evidence>
<organism evidence="1 2">
    <name type="scientific">Goodea atripinnis</name>
    <dbReference type="NCBI Taxonomy" id="208336"/>
    <lineage>
        <taxon>Eukaryota</taxon>
        <taxon>Metazoa</taxon>
        <taxon>Chordata</taxon>
        <taxon>Craniata</taxon>
        <taxon>Vertebrata</taxon>
        <taxon>Euteleostomi</taxon>
        <taxon>Actinopterygii</taxon>
        <taxon>Neopterygii</taxon>
        <taxon>Teleostei</taxon>
        <taxon>Neoteleostei</taxon>
        <taxon>Acanthomorphata</taxon>
        <taxon>Ovalentaria</taxon>
        <taxon>Atherinomorphae</taxon>
        <taxon>Cyprinodontiformes</taxon>
        <taxon>Goodeidae</taxon>
        <taxon>Goodea</taxon>
    </lineage>
</organism>
<comment type="caution">
    <text evidence="1">The sequence shown here is derived from an EMBL/GenBank/DDBJ whole genome shotgun (WGS) entry which is preliminary data.</text>
</comment>
<sequence>MLRRNPNPSVQLDGSVSNPSLCIKDCCDHHFGQTSCILVICAAFVKQLKMFKGVPVPHSSSQSRDFLQQQNIWGQTGRSISANLNNLSEFKRRTFMFFMLLRHSCDLIN</sequence>
<evidence type="ECO:0000313" key="2">
    <source>
        <dbReference type="Proteomes" id="UP001476798"/>
    </source>
</evidence>
<dbReference type="EMBL" id="JAHRIO010070512">
    <property type="protein sequence ID" value="MEQ2181262.1"/>
    <property type="molecule type" value="Genomic_DNA"/>
</dbReference>
<dbReference type="Proteomes" id="UP001476798">
    <property type="component" value="Unassembled WGS sequence"/>
</dbReference>
<name>A0ABV0PCS3_9TELE</name>
<proteinExistence type="predicted"/>